<feature type="region of interest" description="Disordered" evidence="1">
    <location>
        <begin position="357"/>
        <end position="378"/>
    </location>
</feature>
<dbReference type="GO" id="GO:0008270">
    <property type="term" value="F:zinc ion binding"/>
    <property type="evidence" value="ECO:0007669"/>
    <property type="project" value="InterPro"/>
</dbReference>
<dbReference type="GO" id="GO:0003676">
    <property type="term" value="F:nucleic acid binding"/>
    <property type="evidence" value="ECO:0007669"/>
    <property type="project" value="InterPro"/>
</dbReference>
<feature type="compositionally biased region" description="Basic and acidic residues" evidence="1">
    <location>
        <begin position="361"/>
        <end position="375"/>
    </location>
</feature>
<reference evidence="3 4" key="1">
    <citation type="journal article" date="2015" name="Genome Biol. Evol.">
        <title>Comparative Genomics of a Bacterivorous Green Alga Reveals Evolutionary Causalities and Consequences of Phago-Mixotrophic Mode of Nutrition.</title>
        <authorList>
            <person name="Burns J.A."/>
            <person name="Paasch A."/>
            <person name="Narechania A."/>
            <person name="Kim E."/>
        </authorList>
    </citation>
    <scope>NUCLEOTIDE SEQUENCE [LARGE SCALE GENOMIC DNA]</scope>
    <source>
        <strain evidence="3 4">PLY_AMNH</strain>
    </source>
</reference>
<dbReference type="EMBL" id="LGRX02025299">
    <property type="protein sequence ID" value="KAK3252645.1"/>
    <property type="molecule type" value="Genomic_DNA"/>
</dbReference>
<feature type="compositionally biased region" description="Basic and acidic residues" evidence="1">
    <location>
        <begin position="770"/>
        <end position="779"/>
    </location>
</feature>
<evidence type="ECO:0000259" key="2">
    <source>
        <dbReference type="SMART" id="SM00451"/>
    </source>
</evidence>
<feature type="region of interest" description="Disordered" evidence="1">
    <location>
        <begin position="170"/>
        <end position="255"/>
    </location>
</feature>
<feature type="compositionally biased region" description="Basic and acidic residues" evidence="1">
    <location>
        <begin position="698"/>
        <end position="707"/>
    </location>
</feature>
<proteinExistence type="predicted"/>
<protein>
    <recommendedName>
        <fullName evidence="2">U1-type domain-containing protein</fullName>
    </recommendedName>
</protein>
<feature type="compositionally biased region" description="Polar residues" evidence="1">
    <location>
        <begin position="180"/>
        <end position="200"/>
    </location>
</feature>
<keyword evidence="4" id="KW-1185">Reference proteome</keyword>
<dbReference type="SMART" id="SM00451">
    <property type="entry name" value="ZnF_U1"/>
    <property type="match status" value="1"/>
</dbReference>
<gene>
    <name evidence="3" type="ORF">CYMTET_38068</name>
</gene>
<evidence type="ECO:0000313" key="4">
    <source>
        <dbReference type="Proteomes" id="UP001190700"/>
    </source>
</evidence>
<dbReference type="AlphaFoldDB" id="A0AAE0CET9"/>
<feature type="region of interest" description="Disordered" evidence="1">
    <location>
        <begin position="692"/>
        <end position="783"/>
    </location>
</feature>
<feature type="domain" description="U1-type" evidence="2">
    <location>
        <begin position="376"/>
        <end position="410"/>
    </location>
</feature>
<accession>A0AAE0CET9</accession>
<dbReference type="Proteomes" id="UP001190700">
    <property type="component" value="Unassembled WGS sequence"/>
</dbReference>
<evidence type="ECO:0000313" key="3">
    <source>
        <dbReference type="EMBL" id="KAK3252645.1"/>
    </source>
</evidence>
<name>A0AAE0CET9_9CHLO</name>
<organism evidence="3 4">
    <name type="scientific">Cymbomonas tetramitiformis</name>
    <dbReference type="NCBI Taxonomy" id="36881"/>
    <lineage>
        <taxon>Eukaryota</taxon>
        <taxon>Viridiplantae</taxon>
        <taxon>Chlorophyta</taxon>
        <taxon>Pyramimonadophyceae</taxon>
        <taxon>Pyramimonadales</taxon>
        <taxon>Pyramimonadaceae</taxon>
        <taxon>Cymbomonas</taxon>
    </lineage>
</organism>
<dbReference type="SUPFAM" id="SSF57667">
    <property type="entry name" value="beta-beta-alpha zinc fingers"/>
    <property type="match status" value="1"/>
</dbReference>
<comment type="caution">
    <text evidence="3">The sequence shown here is derived from an EMBL/GenBank/DDBJ whole genome shotgun (WGS) entry which is preliminary data.</text>
</comment>
<dbReference type="InterPro" id="IPR013087">
    <property type="entry name" value="Znf_C2H2_type"/>
</dbReference>
<dbReference type="InterPro" id="IPR003604">
    <property type="entry name" value="Matrin/U1-like-C_Znf_C2H2"/>
</dbReference>
<feature type="compositionally biased region" description="Basic and acidic residues" evidence="1">
    <location>
        <begin position="426"/>
        <end position="479"/>
    </location>
</feature>
<evidence type="ECO:0000256" key="1">
    <source>
        <dbReference type="SAM" id="MobiDB-lite"/>
    </source>
</evidence>
<feature type="region of interest" description="Disordered" evidence="1">
    <location>
        <begin position="415"/>
        <end position="496"/>
    </location>
</feature>
<dbReference type="Gene3D" id="3.30.160.60">
    <property type="entry name" value="Classic Zinc Finger"/>
    <property type="match status" value="1"/>
</dbReference>
<sequence>MQGNYDQFVGVVGEQFPQMRQGSELRVPSTLMQGSEGMMHAVNMGSASTYGQFPPSGVMGSQGGMAHHQGSYDLRMQALDQRNVLPNQVGAETAFAQNDMRQQIMGVQGGGFDQTGGQLSGVTYQAMPVDSGYANNSYYAVPVQNVFSNSSLGVPGDMMQVVNQQMPYQQTVGLRKERPTTVSSFGGGRQSAQPRINDSSRSTRKSPLPRRLPLENEPIAQFGKVPEAQLSKTTSAPKGAAEGQRGSKQSSGLPAQAVQPMVLTNTSPTFLSNAAGNVAANMAAFQPRAIPITQTNVVRQVSTASARGAWESTPTGTQSLFHLNKLQEKFQQQLKHTQRLVTVANAQRLVTVEQELSKTGAQEKKSEKETTDGQDKGTYTCKVCNVKATCRFNLLEHMNGKRHAARLAELGLAKSSKVGGANGNSQHKEDPEKHPKVEQKKDPKKVDPKKDQTKDQNQKEGKKNEKKDEGKKKDQKKATEVQAAGGKSQGKLAKDSGDNHRWFSRIAVGADLGFDEKGKTIRYMDQSVSTDLRNAAIEFLELTVVKDLKIAKAEESAYIFGSQDDVEDEIFQVLEGDPSPCCIMLASDMLTEYKSLLHKLVKVARQKEIRVIYSLSRFKLSTMRWNTTCIDKDGTRRAGDGKSIGVVFVFGFSAAEEQYHIMSALAHCGTEEWEEAHRTQHVAEVAGRQAGELGDEGISGHDGKAGDQDGDTSGQVGGDGSMDEPAPGESQAEGCPDQEAPQAPDRETERSDEAAGHQTGEEAVGDVETDTAHESHDPETQAGEEAIGQAMVDSTEEVLAMVDSTEEVLMVSEADLMCEAEVAQDENNETMPATSAIEVLGEDTPILIENILDGVSEQLDDMEDT</sequence>
<dbReference type="InterPro" id="IPR036236">
    <property type="entry name" value="Znf_C2H2_sf"/>
</dbReference>
<dbReference type="Pfam" id="PF12874">
    <property type="entry name" value="zf-met"/>
    <property type="match status" value="1"/>
</dbReference>
<feature type="compositionally biased region" description="Basic and acidic residues" evidence="1">
    <location>
        <begin position="744"/>
        <end position="755"/>
    </location>
</feature>